<accession>A0A1H5FFW5</accession>
<evidence type="ECO:0000313" key="2">
    <source>
        <dbReference type="Proteomes" id="UP000183114"/>
    </source>
</evidence>
<organism evidence="1 2">
    <name type="scientific">Pseudomonas frederiksbergensis</name>
    <dbReference type="NCBI Taxonomy" id="104087"/>
    <lineage>
        <taxon>Bacteria</taxon>
        <taxon>Pseudomonadati</taxon>
        <taxon>Pseudomonadota</taxon>
        <taxon>Gammaproteobacteria</taxon>
        <taxon>Pseudomonadales</taxon>
        <taxon>Pseudomonadaceae</taxon>
        <taxon>Pseudomonas</taxon>
    </lineage>
</organism>
<name>A0A1H5FFW5_9PSED</name>
<evidence type="ECO:0000313" key="1">
    <source>
        <dbReference type="EMBL" id="SEE02299.1"/>
    </source>
</evidence>
<dbReference type="EMBL" id="FNTF01000002">
    <property type="protein sequence ID" value="SEE02299.1"/>
    <property type="molecule type" value="Genomic_DNA"/>
</dbReference>
<protein>
    <recommendedName>
        <fullName evidence="3">SMI1/KNR4 family protein</fullName>
    </recommendedName>
</protein>
<dbReference type="RefSeq" id="WP_074878054.1">
    <property type="nucleotide sequence ID" value="NZ_FNTF01000002.1"/>
</dbReference>
<gene>
    <name evidence="1" type="ORF">SAMN04490185_4759</name>
</gene>
<evidence type="ECO:0008006" key="3">
    <source>
        <dbReference type="Google" id="ProtNLM"/>
    </source>
</evidence>
<dbReference type="AlphaFoldDB" id="A0A1H5FFW5"/>
<proteinExistence type="predicted"/>
<reference evidence="1 2" key="1">
    <citation type="submission" date="2016-10" db="EMBL/GenBank/DDBJ databases">
        <authorList>
            <person name="de Groot N.N."/>
        </authorList>
    </citation>
    <scope>NUCLEOTIDE SEQUENCE [LARGE SCALE GENOMIC DNA]</scope>
    <source>
        <strain evidence="1 2">BS3655</strain>
    </source>
</reference>
<sequence>MNYGQDVTVVEAFQKLARSIDIEFPERLATLMGIAHTPPATAALSSLEDFLWLDAEEAEREINEWLNHDDQQGRTFLPFATTGGGEPYCVVRLENGASGIARIVHFAQPSSLAHADISSFVAREYVRIATNLSWLSPQADFSAALIGEVALIQAALLPSDYELLKDLFSRQCVDKSYKAGPKSIPKIVKAFISQEEEEALAARLHHPDAIEFEALRAWMR</sequence>
<dbReference type="Proteomes" id="UP000183114">
    <property type="component" value="Unassembled WGS sequence"/>
</dbReference>